<protein>
    <submittedName>
        <fullName evidence="1">Uncharacterized protein</fullName>
    </submittedName>
</protein>
<gene>
    <name evidence="1" type="ORF">SAMN02745129_1208</name>
</gene>
<sequence length="176" mass="19614">MNRISKGVVGLILAAVLLAWGLWHWPRLTTPDLDMVLSCRGELLELDDQGEAGPRFQVLANFLLQGDRASILYRYFSEQGDPLGELSMRGQILSEQHQGKLLALSLSQSALTLEAEQTQMPQHMRNMAAFGQRNQAQGETHTMTLRFLERDEEQDVAILLFLPNCAVCGCNMTPTG</sequence>
<reference evidence="1 2" key="1">
    <citation type="submission" date="2016-11" db="EMBL/GenBank/DDBJ databases">
        <authorList>
            <person name="Jaros S."/>
            <person name="Januszkiewicz K."/>
            <person name="Wedrychowicz H."/>
        </authorList>
    </citation>
    <scope>NUCLEOTIDE SEQUENCE [LARGE SCALE GENOMIC DNA]</scope>
    <source>
        <strain evidence="1 2">DSM 16917</strain>
    </source>
</reference>
<accession>A0A1M5NWS5</accession>
<name>A0A1M5NWS5_9GAMM</name>
<dbReference type="AlphaFoldDB" id="A0A1M5NWS5"/>
<keyword evidence="2" id="KW-1185">Reference proteome</keyword>
<dbReference type="Proteomes" id="UP000184268">
    <property type="component" value="Unassembled WGS sequence"/>
</dbReference>
<dbReference type="EMBL" id="FQXG01000001">
    <property type="protein sequence ID" value="SHG94044.1"/>
    <property type="molecule type" value="Genomic_DNA"/>
</dbReference>
<evidence type="ECO:0000313" key="1">
    <source>
        <dbReference type="EMBL" id="SHG94044.1"/>
    </source>
</evidence>
<evidence type="ECO:0000313" key="2">
    <source>
        <dbReference type="Proteomes" id="UP000184268"/>
    </source>
</evidence>
<proteinExistence type="predicted"/>
<organism evidence="1 2">
    <name type="scientific">Ferrimonas marina</name>
    <dbReference type="NCBI Taxonomy" id="299255"/>
    <lineage>
        <taxon>Bacteria</taxon>
        <taxon>Pseudomonadati</taxon>
        <taxon>Pseudomonadota</taxon>
        <taxon>Gammaproteobacteria</taxon>
        <taxon>Alteromonadales</taxon>
        <taxon>Ferrimonadaceae</taxon>
        <taxon>Ferrimonas</taxon>
    </lineage>
</organism>